<accession>A0A1I5TYA5</accession>
<gene>
    <name evidence="2" type="ORF">SAMN04488047_1162</name>
</gene>
<evidence type="ECO:0008006" key="4">
    <source>
        <dbReference type="Google" id="ProtNLM"/>
    </source>
</evidence>
<feature type="signal peptide" evidence="1">
    <location>
        <begin position="1"/>
        <end position="22"/>
    </location>
</feature>
<reference evidence="2 3" key="1">
    <citation type="submission" date="2016-10" db="EMBL/GenBank/DDBJ databases">
        <authorList>
            <person name="de Groot N.N."/>
        </authorList>
    </citation>
    <scope>NUCLEOTIDE SEQUENCE [LARGE SCALE GENOMIC DNA]</scope>
    <source>
        <strain evidence="2 3">DSM 19547</strain>
    </source>
</reference>
<sequence length="161" mass="17471">MHMHRIAAAAAFAAGLASAATAQSDQLARAAGVPPGVYSSNELMRIREAQERNNRHQLRYYLEHRNRAPAATAGAEMLGRSAGLDAAGRRSGDIFRLLNAREENDTLTVRRISEGTRSDVMGTIASKSQLAAPSHLSPAEHSIAELFRQRMAEQEHGDPDD</sequence>
<proteinExistence type="predicted"/>
<dbReference type="EMBL" id="FOXA01000016">
    <property type="protein sequence ID" value="SFP87901.1"/>
    <property type="molecule type" value="Genomic_DNA"/>
</dbReference>
<dbReference type="AlphaFoldDB" id="A0A1I5TYA5"/>
<feature type="chain" id="PRO_5011595858" description="LTXXQ motif family protein" evidence="1">
    <location>
        <begin position="23"/>
        <end position="161"/>
    </location>
</feature>
<keyword evidence="3" id="KW-1185">Reference proteome</keyword>
<evidence type="ECO:0000313" key="2">
    <source>
        <dbReference type="EMBL" id="SFP87901.1"/>
    </source>
</evidence>
<organism evidence="2 3">
    <name type="scientific">Tranquillimonas alkanivorans</name>
    <dbReference type="NCBI Taxonomy" id="441119"/>
    <lineage>
        <taxon>Bacteria</taxon>
        <taxon>Pseudomonadati</taxon>
        <taxon>Pseudomonadota</taxon>
        <taxon>Alphaproteobacteria</taxon>
        <taxon>Rhodobacterales</taxon>
        <taxon>Roseobacteraceae</taxon>
        <taxon>Tranquillimonas</taxon>
    </lineage>
</organism>
<dbReference type="Proteomes" id="UP000199356">
    <property type="component" value="Unassembled WGS sequence"/>
</dbReference>
<name>A0A1I5TYA5_9RHOB</name>
<evidence type="ECO:0000256" key="1">
    <source>
        <dbReference type="SAM" id="SignalP"/>
    </source>
</evidence>
<evidence type="ECO:0000313" key="3">
    <source>
        <dbReference type="Proteomes" id="UP000199356"/>
    </source>
</evidence>
<protein>
    <recommendedName>
        <fullName evidence="4">LTXXQ motif family protein</fullName>
    </recommendedName>
</protein>
<keyword evidence="1" id="KW-0732">Signal</keyword>